<dbReference type="Proteomes" id="UP000046090">
    <property type="component" value="Unassembled WGS sequence"/>
</dbReference>
<evidence type="ECO:0000256" key="3">
    <source>
        <dbReference type="ARBA" id="ARBA00022723"/>
    </source>
</evidence>
<dbReference type="Gene3D" id="3.90.550.10">
    <property type="entry name" value="Spore Coat Polysaccharide Biosynthesis Protein SpsA, Chain A"/>
    <property type="match status" value="1"/>
</dbReference>
<gene>
    <name evidence="4" type="ORF">HHE01_05270</name>
</gene>
<evidence type="ECO:0000256" key="1">
    <source>
        <dbReference type="ARBA" id="ARBA00022676"/>
    </source>
</evidence>
<keyword evidence="3" id="KW-0479">Metal-binding</keyword>
<dbReference type="EMBL" id="CDMK01000002">
    <property type="protein sequence ID" value="CRI34726.1"/>
    <property type="molecule type" value="Genomic_DNA"/>
</dbReference>
<dbReference type="GO" id="GO:0016757">
    <property type="term" value="F:glycosyltransferase activity"/>
    <property type="evidence" value="ECO:0007669"/>
    <property type="project" value="UniProtKB-KW"/>
</dbReference>
<reference evidence="5" key="1">
    <citation type="submission" date="2014-12" db="EMBL/GenBank/DDBJ databases">
        <authorList>
            <person name="Smet A."/>
        </authorList>
    </citation>
    <scope>NUCLEOTIDE SEQUENCE [LARGE SCALE GENOMIC DNA]</scope>
</reference>
<evidence type="ECO:0000256" key="2">
    <source>
        <dbReference type="ARBA" id="ARBA00022679"/>
    </source>
</evidence>
<sequence length="376" mass="43548">MNPPHIPIAMAFDKNYLIPAAVAIYSLLECLQKSKEGGKSAVYTIHIFYSGLQELDMQKLAEMAKPYAAFIALDFIDIDGFLEKFKDVFDKAFIARFSKMILVKYLLVDLFPQYDKIIWSDVDVLFLQDPTDDFIQLDISQPVYLHAVFVDEIDHALEGFWFCNLAYMRAHHWTQKVLECIQKRQGYLKEMELIAFVWQQQEIAQLSFKYCVFPSQYEGECLCNLHPLDVPRIQEILDHPTILHYYDHLGSPKPWEFFIGPKVGLWLSVLCKTPFAQDFFLEYDARSKQRQADLTEEMATDYYFSYKFSTLHLLFKTPCRFLCAYYKAVKHRLFSRGVLDLARRVRYKILGGGGGNWGGGGGKTPTFSPKPHAPQS</sequence>
<keyword evidence="1" id="KW-0328">Glycosyltransferase</keyword>
<evidence type="ECO:0000313" key="5">
    <source>
        <dbReference type="Proteomes" id="UP000046090"/>
    </source>
</evidence>
<keyword evidence="2" id="KW-0808">Transferase</keyword>
<proteinExistence type="predicted"/>
<dbReference type="InterPro" id="IPR002495">
    <property type="entry name" value="Glyco_trans_8"/>
</dbReference>
<dbReference type="RefSeq" id="WP_053825635.1">
    <property type="nucleotide sequence ID" value="NZ_CDMK01000002.1"/>
</dbReference>
<dbReference type="AlphaFoldDB" id="A0A0K2Y6D8"/>
<name>A0A0K2Y6D8_HELHE</name>
<protein>
    <submittedName>
        <fullName evidence="4">Putative lipopolysaccharide biosynthesis protein</fullName>
    </submittedName>
</protein>
<dbReference type="GeneID" id="76197243"/>
<accession>A0A0K2Y6D8</accession>
<dbReference type="InterPro" id="IPR029044">
    <property type="entry name" value="Nucleotide-diphossugar_trans"/>
</dbReference>
<keyword evidence="5" id="KW-1185">Reference proteome</keyword>
<dbReference type="GO" id="GO:0046872">
    <property type="term" value="F:metal ion binding"/>
    <property type="evidence" value="ECO:0007669"/>
    <property type="project" value="UniProtKB-KW"/>
</dbReference>
<dbReference type="InterPro" id="IPR050748">
    <property type="entry name" value="Glycosyltrans_8_dom-fam"/>
</dbReference>
<organism evidence="4 5">
    <name type="scientific">Helicobacter heilmannii</name>
    <dbReference type="NCBI Taxonomy" id="35817"/>
    <lineage>
        <taxon>Bacteria</taxon>
        <taxon>Pseudomonadati</taxon>
        <taxon>Campylobacterota</taxon>
        <taxon>Epsilonproteobacteria</taxon>
        <taxon>Campylobacterales</taxon>
        <taxon>Helicobacteraceae</taxon>
        <taxon>Helicobacter</taxon>
    </lineage>
</organism>
<dbReference type="SUPFAM" id="SSF53448">
    <property type="entry name" value="Nucleotide-diphospho-sugar transferases"/>
    <property type="match status" value="1"/>
</dbReference>
<evidence type="ECO:0000313" key="4">
    <source>
        <dbReference type="EMBL" id="CRI34726.1"/>
    </source>
</evidence>
<dbReference type="PANTHER" id="PTHR13778">
    <property type="entry name" value="GLYCOSYLTRANSFERASE 8 DOMAIN-CONTAINING PROTEIN"/>
    <property type="match status" value="1"/>
</dbReference>
<dbReference type="PANTHER" id="PTHR13778:SF47">
    <property type="entry name" value="LIPOPOLYSACCHARIDE 1,3-GALACTOSYLTRANSFERASE"/>
    <property type="match status" value="1"/>
</dbReference>
<dbReference type="Pfam" id="PF01501">
    <property type="entry name" value="Glyco_transf_8"/>
    <property type="match status" value="1"/>
</dbReference>